<evidence type="ECO:0000313" key="2">
    <source>
        <dbReference type="Proteomes" id="UP000218327"/>
    </source>
</evidence>
<dbReference type="InterPro" id="IPR012902">
    <property type="entry name" value="N_methyl_site"/>
</dbReference>
<dbReference type="GO" id="GO:0043683">
    <property type="term" value="P:type IV pilus assembly"/>
    <property type="evidence" value="ECO:0007669"/>
    <property type="project" value="InterPro"/>
</dbReference>
<dbReference type="Pfam" id="PF07963">
    <property type="entry name" value="N_methyl"/>
    <property type="match status" value="1"/>
</dbReference>
<dbReference type="Pfam" id="PF16074">
    <property type="entry name" value="PilW"/>
    <property type="match status" value="1"/>
</dbReference>
<accession>A0A2A5AFL5</accession>
<dbReference type="PROSITE" id="PS00409">
    <property type="entry name" value="PROKAR_NTER_METHYL"/>
    <property type="match status" value="1"/>
</dbReference>
<dbReference type="EMBL" id="NVVJ01000105">
    <property type="protein sequence ID" value="PCJ17656.1"/>
    <property type="molecule type" value="Genomic_DNA"/>
</dbReference>
<sequence length="386" mass="40836">MVRHRINIRRSKGLSLIELLISMVLGLTLATGVVQVYVGSNTTERDREARQQMQENGRFALNFLSQEIRMAGYLGCLGSMQGTSVNNTLNGPPATFQPQFGVQGWEATGTNPGVINNSANNVAVAGSTTGEWTTGDGNFQIPNISAVPNSDIIRIWNASGTSGTVTAINQGSPPVIQAQAAAGIAANDFLIISDCEQADFVQACTVTTDAAPATTSTITLATTCDPGNDAGAPITSQTDPADPAEIVKLEGTMFYVGKRDNTATNSPSLFRRQLSATGTADAAEELIEGVESMQILYGINLDQDVRNTVDAYLPANLVVDFGKVISVRISLLMQSVENGSVPLPQAYVFDGVTYDGVGANGDLPSDTRVRRIFVNTISLRNRALGV</sequence>
<dbReference type="AlphaFoldDB" id="A0A2A5AFL5"/>
<protein>
    <submittedName>
        <fullName evidence="1">Pilus assembly protein PilW</fullName>
    </submittedName>
</protein>
<dbReference type="InterPro" id="IPR032092">
    <property type="entry name" value="PilW"/>
</dbReference>
<name>A0A2A5AFL5_9GAMM</name>
<evidence type="ECO:0000313" key="1">
    <source>
        <dbReference type="EMBL" id="PCJ17656.1"/>
    </source>
</evidence>
<dbReference type="Proteomes" id="UP000218327">
    <property type="component" value="Unassembled WGS sequence"/>
</dbReference>
<comment type="caution">
    <text evidence="1">The sequence shown here is derived from an EMBL/GenBank/DDBJ whole genome shotgun (WGS) entry which is preliminary data.</text>
</comment>
<proteinExistence type="predicted"/>
<reference evidence="2" key="1">
    <citation type="submission" date="2017-08" db="EMBL/GenBank/DDBJ databases">
        <title>A dynamic microbial community with high functional redundancy inhabits the cold, oxic subseafloor aquifer.</title>
        <authorList>
            <person name="Tully B.J."/>
            <person name="Wheat C.G."/>
            <person name="Glazer B.T."/>
            <person name="Huber J.A."/>
        </authorList>
    </citation>
    <scope>NUCLEOTIDE SEQUENCE [LARGE SCALE GENOMIC DNA]</scope>
</reference>
<gene>
    <name evidence="1" type="ORF">COA96_17515</name>
</gene>
<organism evidence="1 2">
    <name type="scientific">SAR86 cluster bacterium</name>
    <dbReference type="NCBI Taxonomy" id="2030880"/>
    <lineage>
        <taxon>Bacteria</taxon>
        <taxon>Pseudomonadati</taxon>
        <taxon>Pseudomonadota</taxon>
        <taxon>Gammaproteobacteria</taxon>
        <taxon>SAR86 cluster</taxon>
    </lineage>
</organism>